<dbReference type="EMBL" id="JAGKQM010000003">
    <property type="protein sequence ID" value="KAH0936122.1"/>
    <property type="molecule type" value="Genomic_DNA"/>
</dbReference>
<dbReference type="InterPro" id="IPR011009">
    <property type="entry name" value="Kinase-like_dom_sf"/>
</dbReference>
<gene>
    <name evidence="9" type="ORF">HID58_013239</name>
</gene>
<keyword evidence="5" id="KW-0418">Kinase</keyword>
<keyword evidence="3" id="KW-0808">Transferase</keyword>
<evidence type="ECO:0000313" key="10">
    <source>
        <dbReference type="Proteomes" id="UP000824890"/>
    </source>
</evidence>
<dbReference type="Gene3D" id="1.10.510.10">
    <property type="entry name" value="Transferase(Phosphotransferase) domain 1"/>
    <property type="match status" value="1"/>
</dbReference>
<dbReference type="EC" id="2.7.11.1" evidence="1"/>
<evidence type="ECO:0000256" key="2">
    <source>
        <dbReference type="ARBA" id="ARBA00022527"/>
    </source>
</evidence>
<keyword evidence="2" id="KW-0723">Serine/threonine-protein kinase</keyword>
<dbReference type="SUPFAM" id="SSF56112">
    <property type="entry name" value="Protein kinase-like (PK-like)"/>
    <property type="match status" value="1"/>
</dbReference>
<evidence type="ECO:0000256" key="5">
    <source>
        <dbReference type="ARBA" id="ARBA00022777"/>
    </source>
</evidence>
<comment type="caution">
    <text evidence="9">The sequence shown here is derived from an EMBL/GenBank/DDBJ whole genome shotgun (WGS) entry which is preliminary data.</text>
</comment>
<comment type="catalytic activity">
    <reaction evidence="8">
        <text>L-seryl-[protein] + ATP = O-phospho-L-seryl-[protein] + ADP + H(+)</text>
        <dbReference type="Rhea" id="RHEA:17989"/>
        <dbReference type="Rhea" id="RHEA-COMP:9863"/>
        <dbReference type="Rhea" id="RHEA-COMP:11604"/>
        <dbReference type="ChEBI" id="CHEBI:15378"/>
        <dbReference type="ChEBI" id="CHEBI:29999"/>
        <dbReference type="ChEBI" id="CHEBI:30616"/>
        <dbReference type="ChEBI" id="CHEBI:83421"/>
        <dbReference type="ChEBI" id="CHEBI:456216"/>
        <dbReference type="EC" id="2.7.11.1"/>
    </reaction>
</comment>
<dbReference type="PANTHER" id="PTHR47634">
    <property type="entry name" value="PROTEIN KINASE DOMAIN-CONTAINING PROTEIN-RELATED"/>
    <property type="match status" value="1"/>
</dbReference>
<comment type="catalytic activity">
    <reaction evidence="7">
        <text>L-threonyl-[protein] + ATP = O-phospho-L-threonyl-[protein] + ADP + H(+)</text>
        <dbReference type="Rhea" id="RHEA:46608"/>
        <dbReference type="Rhea" id="RHEA-COMP:11060"/>
        <dbReference type="Rhea" id="RHEA-COMP:11605"/>
        <dbReference type="ChEBI" id="CHEBI:15378"/>
        <dbReference type="ChEBI" id="CHEBI:30013"/>
        <dbReference type="ChEBI" id="CHEBI:30616"/>
        <dbReference type="ChEBI" id="CHEBI:61977"/>
        <dbReference type="ChEBI" id="CHEBI:456216"/>
        <dbReference type="EC" id="2.7.11.1"/>
    </reaction>
</comment>
<protein>
    <recommendedName>
        <fullName evidence="1">non-specific serine/threonine protein kinase</fullName>
        <ecNumber evidence="1">2.7.11.1</ecNumber>
    </recommendedName>
</protein>
<proteinExistence type="predicted"/>
<sequence>MVGSSASGEASSNTERSLDVIDMRCKVVDFGNACWADKMFAEEIQTRQYRAPEVILKSGYSFSVDMRKIAIGGARSKDYFDRHGDVKRIRRLKYWPLDRLLVDKYKFPEAEAKEFAESYS</sequence>
<name>A0ABQ8E3E2_BRANA</name>
<evidence type="ECO:0000313" key="9">
    <source>
        <dbReference type="EMBL" id="KAH0936122.1"/>
    </source>
</evidence>
<evidence type="ECO:0000256" key="7">
    <source>
        <dbReference type="ARBA" id="ARBA00047899"/>
    </source>
</evidence>
<dbReference type="InterPro" id="IPR051334">
    <property type="entry name" value="SRPK"/>
</dbReference>
<organism evidence="9 10">
    <name type="scientific">Brassica napus</name>
    <name type="common">Rape</name>
    <dbReference type="NCBI Taxonomy" id="3708"/>
    <lineage>
        <taxon>Eukaryota</taxon>
        <taxon>Viridiplantae</taxon>
        <taxon>Streptophyta</taxon>
        <taxon>Embryophyta</taxon>
        <taxon>Tracheophyta</taxon>
        <taxon>Spermatophyta</taxon>
        <taxon>Magnoliopsida</taxon>
        <taxon>eudicotyledons</taxon>
        <taxon>Gunneridae</taxon>
        <taxon>Pentapetalae</taxon>
        <taxon>rosids</taxon>
        <taxon>malvids</taxon>
        <taxon>Brassicales</taxon>
        <taxon>Brassicaceae</taxon>
        <taxon>Brassiceae</taxon>
        <taxon>Brassica</taxon>
    </lineage>
</organism>
<evidence type="ECO:0000256" key="1">
    <source>
        <dbReference type="ARBA" id="ARBA00012513"/>
    </source>
</evidence>
<evidence type="ECO:0000256" key="6">
    <source>
        <dbReference type="ARBA" id="ARBA00022840"/>
    </source>
</evidence>
<evidence type="ECO:0000256" key="4">
    <source>
        <dbReference type="ARBA" id="ARBA00022741"/>
    </source>
</evidence>
<dbReference type="PANTHER" id="PTHR47634:SF5">
    <property type="entry name" value="OS09G0552300 PROTEIN"/>
    <property type="match status" value="1"/>
</dbReference>
<keyword evidence="6" id="KW-0067">ATP-binding</keyword>
<dbReference type="Proteomes" id="UP000824890">
    <property type="component" value="Unassembled WGS sequence"/>
</dbReference>
<keyword evidence="10" id="KW-1185">Reference proteome</keyword>
<reference evidence="9 10" key="1">
    <citation type="submission" date="2021-05" db="EMBL/GenBank/DDBJ databases">
        <title>Genome Assembly of Synthetic Allotetraploid Brassica napus Reveals Homoeologous Exchanges between Subgenomes.</title>
        <authorList>
            <person name="Davis J.T."/>
        </authorList>
    </citation>
    <scope>NUCLEOTIDE SEQUENCE [LARGE SCALE GENOMIC DNA]</scope>
    <source>
        <strain evidence="10">cv. Da-Ae</strain>
        <tissue evidence="9">Seedling</tissue>
    </source>
</reference>
<evidence type="ECO:0000256" key="3">
    <source>
        <dbReference type="ARBA" id="ARBA00022679"/>
    </source>
</evidence>
<evidence type="ECO:0000256" key="8">
    <source>
        <dbReference type="ARBA" id="ARBA00048679"/>
    </source>
</evidence>
<keyword evidence="4" id="KW-0547">Nucleotide-binding</keyword>
<accession>A0ABQ8E3E2</accession>